<gene>
    <name evidence="13" type="ORF">FYJ76_02450</name>
</gene>
<organism evidence="13 14">
    <name type="scientific">Ruthenibacterium lactatiformans</name>
    <dbReference type="NCBI Taxonomy" id="1550024"/>
    <lineage>
        <taxon>Bacteria</taxon>
        <taxon>Bacillati</taxon>
        <taxon>Bacillota</taxon>
        <taxon>Clostridia</taxon>
        <taxon>Eubacteriales</taxon>
        <taxon>Oscillospiraceae</taxon>
        <taxon>Ruthenibacterium</taxon>
    </lineage>
</organism>
<keyword evidence="7" id="KW-0238">DNA-binding</keyword>
<dbReference type="SUPFAM" id="SSF52172">
    <property type="entry name" value="CheY-like"/>
    <property type="match status" value="1"/>
</dbReference>
<feature type="domain" description="HTH araC/xylS-type" evidence="11">
    <location>
        <begin position="440"/>
        <end position="539"/>
    </location>
</feature>
<evidence type="ECO:0000256" key="1">
    <source>
        <dbReference type="ARBA" id="ARBA00004496"/>
    </source>
</evidence>
<dbReference type="PROSITE" id="PS50110">
    <property type="entry name" value="RESPONSE_REGULATORY"/>
    <property type="match status" value="1"/>
</dbReference>
<dbReference type="InterPro" id="IPR020449">
    <property type="entry name" value="Tscrpt_reg_AraC-type_HTH"/>
</dbReference>
<evidence type="ECO:0000256" key="4">
    <source>
        <dbReference type="ARBA" id="ARBA00022553"/>
    </source>
</evidence>
<evidence type="ECO:0000256" key="5">
    <source>
        <dbReference type="ARBA" id="ARBA00023012"/>
    </source>
</evidence>
<dbReference type="InterPro" id="IPR009057">
    <property type="entry name" value="Homeodomain-like_sf"/>
</dbReference>
<dbReference type="Proteomes" id="UP000431913">
    <property type="component" value="Unassembled WGS sequence"/>
</dbReference>
<dbReference type="PANTHER" id="PTHR42713:SF3">
    <property type="entry name" value="TRANSCRIPTIONAL REGULATORY PROTEIN HPTR"/>
    <property type="match status" value="1"/>
</dbReference>
<dbReference type="PROSITE" id="PS01124">
    <property type="entry name" value="HTH_ARAC_FAMILY_2"/>
    <property type="match status" value="1"/>
</dbReference>
<dbReference type="PANTHER" id="PTHR42713">
    <property type="entry name" value="HISTIDINE KINASE-RELATED"/>
    <property type="match status" value="1"/>
</dbReference>
<dbReference type="Gene3D" id="3.40.50.2300">
    <property type="match status" value="1"/>
</dbReference>
<feature type="domain" description="Response regulatory" evidence="12">
    <location>
        <begin position="24"/>
        <end position="141"/>
    </location>
</feature>
<evidence type="ECO:0000256" key="7">
    <source>
        <dbReference type="ARBA" id="ARBA00023125"/>
    </source>
</evidence>
<sequence length="545" mass="61162">MGAARWPPCDCPVSHRMRWSNMYRLLIADDEESIREGVADFVRQNCPEWDVAALARDGREALALAREILPDAVLTDITMPHMNGLEFLESLSDLLPEAKLLVLSGYDQFEYAVQALRLGVSDYLLKPLDTAKLVSALSRFAAELDAQALRWAQIETLRTNTQKTNELELQSYFRAALLGEELPALSAANAVFAQEGTSYCCVLCDGLDAQRALLERVLEQRLYGAVRTVLLRLGTPPRQAVVFCAPRTARAGLFLTLSHALTSIAVSCKRAQALDVHFFVGCIAETPAKLELSYRQSTQARAYAFPEQAAPVTTYEDVLAGKLLPCPEPPEELLRDIPAAVQCGSRAAFVQNCEALFAWFVEREIRDATFIRMCVLRLCYSILKKPASDMPMSYYEFTNFQQEIMAAASMEELRACFENFVSLYWLRRQGEKPPRRILTERVSEVVQAHISDIDFSLDDVAAALFISPNYLRQLFKQETGQTFTEFLTAQRMQHAHMLLGNPQTKVCDVAEQAGYADSRYFSVCFKKFYHMTPSEYQAAALAGKA</sequence>
<dbReference type="SMART" id="SM00342">
    <property type="entry name" value="HTH_ARAC"/>
    <property type="match status" value="1"/>
</dbReference>
<dbReference type="GO" id="GO:0003700">
    <property type="term" value="F:DNA-binding transcription factor activity"/>
    <property type="evidence" value="ECO:0007669"/>
    <property type="project" value="InterPro"/>
</dbReference>
<name>A0A6I2TZR4_9FIRM</name>
<evidence type="ECO:0000259" key="12">
    <source>
        <dbReference type="PROSITE" id="PS50110"/>
    </source>
</evidence>
<evidence type="ECO:0000256" key="10">
    <source>
        <dbReference type="PROSITE-ProRule" id="PRU00169"/>
    </source>
</evidence>
<dbReference type="GO" id="GO:0005737">
    <property type="term" value="C:cytoplasm"/>
    <property type="evidence" value="ECO:0007669"/>
    <property type="project" value="UniProtKB-SubCell"/>
</dbReference>
<proteinExistence type="predicted"/>
<comment type="function">
    <text evidence="9">May play the central regulatory role in sporulation. It may be an element of the effector pathway responsible for the activation of sporulation genes in response to nutritional stress. Spo0A may act in concert with spo0H (a sigma factor) to control the expression of some genes that are critical to the sporulation process.</text>
</comment>
<dbReference type="InterPro" id="IPR018060">
    <property type="entry name" value="HTH_AraC"/>
</dbReference>
<evidence type="ECO:0000313" key="14">
    <source>
        <dbReference type="Proteomes" id="UP000431913"/>
    </source>
</evidence>
<dbReference type="GO" id="GO:0043565">
    <property type="term" value="F:sequence-specific DNA binding"/>
    <property type="evidence" value="ECO:0007669"/>
    <property type="project" value="InterPro"/>
</dbReference>
<feature type="modified residue" description="4-aspartylphosphate" evidence="10">
    <location>
        <position position="76"/>
    </location>
</feature>
<dbReference type="EMBL" id="VUNJ01000002">
    <property type="protein sequence ID" value="MST90807.1"/>
    <property type="molecule type" value="Genomic_DNA"/>
</dbReference>
<keyword evidence="5" id="KW-0902">Two-component regulatory system</keyword>
<dbReference type="SMART" id="SM00448">
    <property type="entry name" value="REC"/>
    <property type="match status" value="1"/>
</dbReference>
<evidence type="ECO:0000256" key="9">
    <source>
        <dbReference type="ARBA" id="ARBA00024867"/>
    </source>
</evidence>
<comment type="subcellular location">
    <subcellularLocation>
        <location evidence="1">Cytoplasm</location>
    </subcellularLocation>
</comment>
<dbReference type="Pfam" id="PF12833">
    <property type="entry name" value="HTH_18"/>
    <property type="match status" value="1"/>
</dbReference>
<accession>A0A6I2TZR4</accession>
<dbReference type="CDD" id="cd17536">
    <property type="entry name" value="REC_YesN-like"/>
    <property type="match status" value="1"/>
</dbReference>
<evidence type="ECO:0000256" key="6">
    <source>
        <dbReference type="ARBA" id="ARBA00023015"/>
    </source>
</evidence>
<dbReference type="GO" id="GO:0000160">
    <property type="term" value="P:phosphorelay signal transduction system"/>
    <property type="evidence" value="ECO:0007669"/>
    <property type="project" value="UniProtKB-KW"/>
</dbReference>
<dbReference type="PRINTS" id="PR00032">
    <property type="entry name" value="HTHARAC"/>
</dbReference>
<keyword evidence="4 10" id="KW-0597">Phosphoprotein</keyword>
<dbReference type="InterPro" id="IPR051552">
    <property type="entry name" value="HptR"/>
</dbReference>
<dbReference type="AlphaFoldDB" id="A0A6I2TZR4"/>
<dbReference type="Gene3D" id="1.10.10.60">
    <property type="entry name" value="Homeodomain-like"/>
    <property type="match status" value="2"/>
</dbReference>
<keyword evidence="8" id="KW-0804">Transcription</keyword>
<keyword evidence="6" id="KW-0805">Transcription regulation</keyword>
<dbReference type="InterPro" id="IPR001789">
    <property type="entry name" value="Sig_transdc_resp-reg_receiver"/>
</dbReference>
<evidence type="ECO:0000313" key="13">
    <source>
        <dbReference type="EMBL" id="MST90807.1"/>
    </source>
</evidence>
<dbReference type="InterPro" id="IPR011006">
    <property type="entry name" value="CheY-like_superfamily"/>
</dbReference>
<protein>
    <recommendedName>
        <fullName evidence="2">Stage 0 sporulation protein A homolog</fullName>
    </recommendedName>
</protein>
<comment type="caution">
    <text evidence="13">The sequence shown here is derived from an EMBL/GenBank/DDBJ whole genome shotgun (WGS) entry which is preliminary data.</text>
</comment>
<dbReference type="SUPFAM" id="SSF46689">
    <property type="entry name" value="Homeodomain-like"/>
    <property type="match status" value="1"/>
</dbReference>
<evidence type="ECO:0000256" key="8">
    <source>
        <dbReference type="ARBA" id="ARBA00023163"/>
    </source>
</evidence>
<keyword evidence="3" id="KW-0963">Cytoplasm</keyword>
<reference evidence="13 14" key="1">
    <citation type="submission" date="2019-08" db="EMBL/GenBank/DDBJ databases">
        <title>In-depth cultivation of the pig gut microbiome towards novel bacterial diversity and tailored functional studies.</title>
        <authorList>
            <person name="Wylensek D."/>
            <person name="Hitch T.C.A."/>
            <person name="Clavel T."/>
        </authorList>
    </citation>
    <scope>NUCLEOTIDE SEQUENCE [LARGE SCALE GENOMIC DNA]</scope>
    <source>
        <strain evidence="13 14">WCA3-601-WT-6J</strain>
    </source>
</reference>
<evidence type="ECO:0000256" key="2">
    <source>
        <dbReference type="ARBA" id="ARBA00018672"/>
    </source>
</evidence>
<evidence type="ECO:0000259" key="11">
    <source>
        <dbReference type="PROSITE" id="PS01124"/>
    </source>
</evidence>
<dbReference type="Pfam" id="PF00072">
    <property type="entry name" value="Response_reg"/>
    <property type="match status" value="1"/>
</dbReference>
<evidence type="ECO:0000256" key="3">
    <source>
        <dbReference type="ARBA" id="ARBA00022490"/>
    </source>
</evidence>